<dbReference type="EMBL" id="BAAADN010000002">
    <property type="protein sequence ID" value="GAA0449453.1"/>
    <property type="molecule type" value="Genomic_DNA"/>
</dbReference>
<dbReference type="KEGG" id="hdo:MUK72_09955"/>
<name>A0AAV3SC28_HALDO</name>
<dbReference type="InterPro" id="IPR058893">
    <property type="entry name" value="RHH-containing"/>
</dbReference>
<reference evidence="2" key="2">
    <citation type="submission" date="2022-04" db="EMBL/GenBank/DDBJ databases">
        <title>Sequencing and genomic assembly of Halococcus dombrowskii.</title>
        <authorList>
            <person name="Lim S.W."/>
            <person name="MacLea K.S."/>
        </authorList>
    </citation>
    <scope>NUCLEOTIDE SEQUENCE</scope>
    <source>
        <strain evidence="2">H4</strain>
    </source>
</reference>
<evidence type="ECO:0000313" key="2">
    <source>
        <dbReference type="EMBL" id="UOO94293.1"/>
    </source>
</evidence>
<sequence length="111" mass="12779">MSLDDLSSDVESRYADLGDEVDMDLDRETRNELALLTCALGPEETDELLRRAVHMLFQTSVETGRLDFHLRSGYDVTYDEYLSGMTFDEMTGGMEMQGQSQSQDDVRRYQY</sequence>
<reference evidence="1" key="1">
    <citation type="journal article" date="2014" name="Int. J. Syst. Evol. Microbiol.">
        <title>Complete genome sequence of Corynebacterium casei LMG S-19264T (=DSM 44701T), isolated from a smear-ripened cheese.</title>
        <authorList>
            <consortium name="US DOE Joint Genome Institute (JGI-PGF)"/>
            <person name="Walter F."/>
            <person name="Albersmeier A."/>
            <person name="Kalinowski J."/>
            <person name="Ruckert C."/>
        </authorList>
    </citation>
    <scope>NUCLEOTIDE SEQUENCE</scope>
    <source>
        <strain evidence="1">JCM 12289</strain>
    </source>
</reference>
<accession>A0AAV3SC28</accession>
<dbReference type="GeneID" id="71762173"/>
<protein>
    <submittedName>
        <fullName evidence="1">Uncharacterized protein</fullName>
    </submittedName>
</protein>
<evidence type="ECO:0000313" key="3">
    <source>
        <dbReference type="Proteomes" id="UP000830542"/>
    </source>
</evidence>
<dbReference type="AlphaFoldDB" id="A0AAV3SC28"/>
<keyword evidence="3" id="KW-1185">Reference proteome</keyword>
<dbReference type="Pfam" id="PF26048">
    <property type="entry name" value="RHH_11"/>
    <property type="match status" value="1"/>
</dbReference>
<evidence type="ECO:0000313" key="1">
    <source>
        <dbReference type="EMBL" id="GAA0449453.1"/>
    </source>
</evidence>
<dbReference type="Proteomes" id="UP000830542">
    <property type="component" value="Chromosome"/>
</dbReference>
<organism evidence="1 4">
    <name type="scientific">Halococcus dombrowskii</name>
    <dbReference type="NCBI Taxonomy" id="179637"/>
    <lineage>
        <taxon>Archaea</taxon>
        <taxon>Methanobacteriati</taxon>
        <taxon>Methanobacteriota</taxon>
        <taxon>Stenosarchaea group</taxon>
        <taxon>Halobacteria</taxon>
        <taxon>Halobacteriales</taxon>
        <taxon>Halococcaceae</taxon>
        <taxon>Halococcus</taxon>
    </lineage>
</organism>
<gene>
    <name evidence="1" type="ORF">GCM10008985_01050</name>
    <name evidence="2" type="ORF">MUK72_09955</name>
</gene>
<dbReference type="RefSeq" id="WP_004055167.1">
    <property type="nucleotide sequence ID" value="NZ_BAAADN010000002.1"/>
</dbReference>
<evidence type="ECO:0000313" key="4">
    <source>
        <dbReference type="Proteomes" id="UP001500962"/>
    </source>
</evidence>
<reference evidence="1" key="3">
    <citation type="submission" date="2023-12" db="EMBL/GenBank/DDBJ databases">
        <authorList>
            <person name="Sun Q."/>
            <person name="Inoue M."/>
        </authorList>
    </citation>
    <scope>NUCLEOTIDE SEQUENCE</scope>
    <source>
        <strain evidence="1">JCM 12289</strain>
    </source>
</reference>
<proteinExistence type="predicted"/>
<dbReference type="Proteomes" id="UP001500962">
    <property type="component" value="Unassembled WGS sequence"/>
</dbReference>
<dbReference type="EMBL" id="CP095005">
    <property type="protein sequence ID" value="UOO94293.1"/>
    <property type="molecule type" value="Genomic_DNA"/>
</dbReference>